<evidence type="ECO:0000259" key="2">
    <source>
        <dbReference type="PROSITE" id="PS50897"/>
    </source>
</evidence>
<dbReference type="EMBL" id="HE806317">
    <property type="protein sequence ID" value="CCH59694.1"/>
    <property type="molecule type" value="Genomic_DNA"/>
</dbReference>
<dbReference type="SMART" id="SM00757">
    <property type="entry name" value="CRA"/>
    <property type="match status" value="1"/>
</dbReference>
<dbReference type="KEGG" id="tbl:TBLA_0B08780"/>
<dbReference type="eggNOG" id="KOG2659">
    <property type="taxonomic scope" value="Eukaryota"/>
</dbReference>
<name>I2GZZ2_HENB6</name>
<dbReference type="InterPro" id="IPR013144">
    <property type="entry name" value="CRA_dom"/>
</dbReference>
<dbReference type="InParanoid" id="I2GZZ2"/>
<evidence type="ECO:0000313" key="3">
    <source>
        <dbReference type="EMBL" id="CCH59694.1"/>
    </source>
</evidence>
<dbReference type="Pfam" id="PF10607">
    <property type="entry name" value="CTLH"/>
    <property type="match status" value="1"/>
</dbReference>
<dbReference type="OrthoDB" id="2415936at2759"/>
<dbReference type="RefSeq" id="XP_004179213.1">
    <property type="nucleotide sequence ID" value="XM_004179165.1"/>
</dbReference>
<dbReference type="GO" id="GO:0007089">
    <property type="term" value="P:traversing start control point of mitotic cell cycle"/>
    <property type="evidence" value="ECO:0007669"/>
    <property type="project" value="EnsemblFungi"/>
</dbReference>
<dbReference type="SMART" id="SM00668">
    <property type="entry name" value="CTLH"/>
    <property type="match status" value="1"/>
</dbReference>
<evidence type="ECO:0000313" key="4">
    <source>
        <dbReference type="Proteomes" id="UP000002866"/>
    </source>
</evidence>
<evidence type="ECO:0000256" key="1">
    <source>
        <dbReference type="SAM" id="MobiDB-lite"/>
    </source>
</evidence>
<dbReference type="PROSITE" id="PS50896">
    <property type="entry name" value="LISH"/>
    <property type="match status" value="1"/>
</dbReference>
<dbReference type="FunCoup" id="I2GZZ2">
    <property type="interactions" value="379"/>
</dbReference>
<accession>I2GZZ2</accession>
<dbReference type="GeneID" id="14494710"/>
<dbReference type="AlphaFoldDB" id="I2GZZ2"/>
<proteinExistence type="predicted"/>
<protein>
    <recommendedName>
        <fullName evidence="2">CTLH domain-containing protein</fullName>
    </recommendedName>
</protein>
<feature type="domain" description="CTLH" evidence="2">
    <location>
        <begin position="135"/>
        <end position="213"/>
    </location>
</feature>
<dbReference type="GO" id="GO:0043161">
    <property type="term" value="P:proteasome-mediated ubiquitin-dependent protein catabolic process"/>
    <property type="evidence" value="ECO:0007669"/>
    <property type="project" value="EnsemblFungi"/>
</dbReference>
<dbReference type="InterPro" id="IPR024964">
    <property type="entry name" value="CTLH/CRA"/>
</dbReference>
<dbReference type="GO" id="GO:0045721">
    <property type="term" value="P:negative regulation of gluconeogenesis"/>
    <property type="evidence" value="ECO:0007669"/>
    <property type="project" value="EnsemblFungi"/>
</dbReference>
<dbReference type="Proteomes" id="UP000002866">
    <property type="component" value="Chromosome 2"/>
</dbReference>
<dbReference type="GO" id="GO:0034657">
    <property type="term" value="C:GID complex"/>
    <property type="evidence" value="ECO:0007669"/>
    <property type="project" value="EnsemblFungi"/>
</dbReference>
<dbReference type="STRING" id="1071380.I2GZZ2"/>
<dbReference type="InterPro" id="IPR006594">
    <property type="entry name" value="LisH"/>
</dbReference>
<dbReference type="HOGENOM" id="CLU_055870_0_0_1"/>
<reference evidence="3 4" key="1">
    <citation type="journal article" date="2011" name="Proc. Natl. Acad. Sci. U.S.A.">
        <title>Evolutionary erosion of yeast sex chromosomes by mating-type switching accidents.</title>
        <authorList>
            <person name="Gordon J.L."/>
            <person name="Armisen D."/>
            <person name="Proux-Wera E."/>
            <person name="Oheigeartaigh S.S."/>
            <person name="Byrne K.P."/>
            <person name="Wolfe K.H."/>
        </authorList>
    </citation>
    <scope>NUCLEOTIDE SEQUENCE [LARGE SCALE GENOMIC DNA]</scope>
    <source>
        <strain evidence="4">ATCC 34711 / CBS 6284 / DSM 70876 / NBRC 10599 / NRRL Y-10934 / UCD 77-7</strain>
    </source>
</reference>
<keyword evidence="4" id="KW-1185">Reference proteome</keyword>
<organism evidence="3 4">
    <name type="scientific">Henningerozyma blattae (strain ATCC 34711 / CBS 6284 / DSM 70876 / NBRC 10599 / NRRL Y-10934 / UCD 77-7)</name>
    <name type="common">Yeast</name>
    <name type="synonym">Tetrapisispora blattae</name>
    <dbReference type="NCBI Taxonomy" id="1071380"/>
    <lineage>
        <taxon>Eukaryota</taxon>
        <taxon>Fungi</taxon>
        <taxon>Dikarya</taxon>
        <taxon>Ascomycota</taxon>
        <taxon>Saccharomycotina</taxon>
        <taxon>Saccharomycetes</taxon>
        <taxon>Saccharomycetales</taxon>
        <taxon>Saccharomycetaceae</taxon>
        <taxon>Henningerozyma</taxon>
    </lineage>
</organism>
<feature type="compositionally biased region" description="Basic and acidic residues" evidence="1">
    <location>
        <begin position="356"/>
        <end position="366"/>
    </location>
</feature>
<dbReference type="OMA" id="LWCWCEN"/>
<dbReference type="PROSITE" id="PS50897">
    <property type="entry name" value="CTLH"/>
    <property type="match status" value="1"/>
</dbReference>
<sequence length="448" mass="51365">MPSKQSVKTGPHTKPDFNKLDYTYYTNKSFTRSEWNNYIALVSNLKLHHTDESYVQANNDFIHHRGGGHSLDNPLGNETTGEENTSVVNTNLKLLKLLLNYFIFHSMENASVKLAKELQIIESNSDIKQFDEFFKISIRFNIVKLIKLGKINQALLEINNHFGIQFLDILYSSSSPTSSIATDPSYANQNDDLHFKLLLLNLIEMIKEHHTQENSPDNTQFIMDLIHYAQTKLASKATMNQAYMKQLELVITLLLFPSPRDVLPTPLQNLYSIKLRSQIANLVNKKLLAFIYSNSHNNRNNKFINYKDLLLLNSNDLKYKNLSYSNILEQSTHHNHPPSSSSIDDSASEFHKNLSTDHLNPLKDTHPNLYTSNQSLNEDIDNNLSKRSHWNNTSKFIQSNSNPESQSEPKSLNAIDNDANLIQLVKIWAWCENELHQNDIGIPRINST</sequence>
<feature type="region of interest" description="Disordered" evidence="1">
    <location>
        <begin position="356"/>
        <end position="376"/>
    </location>
</feature>
<dbReference type="InterPro" id="IPR006595">
    <property type="entry name" value="CTLH_C"/>
</dbReference>
<gene>
    <name evidence="3" type="primary">TBLA0B08780</name>
    <name evidence="3" type="ORF">TBLA_0B08780</name>
</gene>